<dbReference type="PANTHER" id="PTHR19297:SF183">
    <property type="entry name" value="N-ACETYLLACTOSAMINIDE BETA-1,6-N-ACETYLGLUCOSAMINYL-TRANSFERASE"/>
    <property type="match status" value="1"/>
</dbReference>
<evidence type="ECO:0000313" key="1">
    <source>
        <dbReference type="Ensembl" id="ENSCJPP00005021328.1"/>
    </source>
</evidence>
<dbReference type="AlphaFoldDB" id="A0A8C2TZU3"/>
<reference evidence="1" key="2">
    <citation type="submission" date="2025-08" db="UniProtKB">
        <authorList>
            <consortium name="Ensembl"/>
        </authorList>
    </citation>
    <scope>IDENTIFICATION</scope>
</reference>
<dbReference type="PANTHER" id="PTHR19297">
    <property type="entry name" value="GLYCOSYLTRANSFERASE 14 FAMILY MEMBER"/>
    <property type="match status" value="1"/>
</dbReference>
<reference evidence="1" key="1">
    <citation type="submission" date="2015-11" db="EMBL/GenBank/DDBJ databases">
        <authorList>
            <consortium name="International Coturnix japonica Genome Analysis Consortium"/>
            <person name="Warren W."/>
            <person name="Burt D.W."/>
            <person name="Antin P.B."/>
            <person name="Lanford R."/>
            <person name="Gros J."/>
            <person name="Wilson R.K."/>
        </authorList>
    </citation>
    <scope>NUCLEOTIDE SEQUENCE [LARGE SCALE GENOMIC DNA]</scope>
</reference>
<accession>A0A8C2TZU3</accession>
<dbReference type="GO" id="GO:0007179">
    <property type="term" value="P:transforming growth factor beta receptor signaling pathway"/>
    <property type="evidence" value="ECO:0007669"/>
    <property type="project" value="TreeGrafter"/>
</dbReference>
<sequence length="134" mass="15583">MHAAVHFIPVAWRKVLERRHNIIHTDVHKRDSVIFCYLIAGVPGSMPNASWEGVLKAVKWIDKEDINGGCHGHYVRGICVYGTGDLKWLFNSTCMFANKFELRTYPLIVECLELRHRKRTLAQSEVEVEPNWYF</sequence>
<dbReference type="Proteomes" id="UP000694412">
    <property type="component" value="Chromosome 2"/>
</dbReference>
<organism evidence="1 2">
    <name type="scientific">Coturnix japonica</name>
    <name type="common">Japanese quail</name>
    <name type="synonym">Coturnix coturnix japonica</name>
    <dbReference type="NCBI Taxonomy" id="93934"/>
    <lineage>
        <taxon>Eukaryota</taxon>
        <taxon>Metazoa</taxon>
        <taxon>Chordata</taxon>
        <taxon>Craniata</taxon>
        <taxon>Vertebrata</taxon>
        <taxon>Euteleostomi</taxon>
        <taxon>Archelosauria</taxon>
        <taxon>Archosauria</taxon>
        <taxon>Dinosauria</taxon>
        <taxon>Saurischia</taxon>
        <taxon>Theropoda</taxon>
        <taxon>Coelurosauria</taxon>
        <taxon>Aves</taxon>
        <taxon>Neognathae</taxon>
        <taxon>Galloanserae</taxon>
        <taxon>Galliformes</taxon>
        <taxon>Phasianidae</taxon>
        <taxon>Perdicinae</taxon>
        <taxon>Coturnix</taxon>
    </lineage>
</organism>
<protein>
    <submittedName>
        <fullName evidence="1">Uncharacterized protein</fullName>
    </submittedName>
</protein>
<dbReference type="Ensembl" id="ENSCJPT00005029303.1">
    <property type="protein sequence ID" value="ENSCJPP00005021328.1"/>
    <property type="gene ID" value="ENSCJPG00005017075.1"/>
</dbReference>
<proteinExistence type="predicted"/>
<evidence type="ECO:0000313" key="2">
    <source>
        <dbReference type="Proteomes" id="UP000694412"/>
    </source>
</evidence>
<keyword evidence="2" id="KW-1185">Reference proteome</keyword>
<dbReference type="GeneTree" id="ENSGT00940000156849"/>
<reference evidence="1" key="3">
    <citation type="submission" date="2025-09" db="UniProtKB">
        <authorList>
            <consortium name="Ensembl"/>
        </authorList>
    </citation>
    <scope>IDENTIFICATION</scope>
</reference>
<name>A0A8C2TZU3_COTJA</name>
<dbReference type="GO" id="GO:0008375">
    <property type="term" value="F:acetylglucosaminyltransferase activity"/>
    <property type="evidence" value="ECO:0007669"/>
    <property type="project" value="TreeGrafter"/>
</dbReference>